<dbReference type="EMBL" id="FRAP01000023">
    <property type="protein sequence ID" value="SHL29312.1"/>
    <property type="molecule type" value="Genomic_DNA"/>
</dbReference>
<sequence length="443" mass="45128">MSIDVPTRPPDTHSDGLRDRLREIARGDATPDRLRRVCAVLVLGCLIAGVASLVAGIERARAVADGGDRIGGIVADAGAVYRLLADADAMATSGFVSGGQEPPAVRARYDADIARASALLVDAAAKLPAGDPAAAAVTTLAEELPVYTALVETARVHNRQNLPLGQSYLTTASRLMTAELLPAADTLRELQTALLRDRLASAGDVPWAPVITLVAALAAVVDVSVRESRRTNRVFSPGLAVAGGALVVALVWWAGAAVVCRAELADADRHVSVADALEDAGTAVLQARSNESLVLVARNSGTADAGYVEQMEKVLGPHGRGGLLAAAAAAADPGATAGIDEIRAAAEAWQTAHRTVRALDDEGRYAEAVASAVGTGPTTSGSRFDRLDAELSEALAAERVAFADATGTAGTALTGISGGPAVLALVAAVGAVAGLGRRIGEYR</sequence>
<organism evidence="2 3">
    <name type="scientific">Pseudonocardia thermophila</name>
    <dbReference type="NCBI Taxonomy" id="1848"/>
    <lineage>
        <taxon>Bacteria</taxon>
        <taxon>Bacillati</taxon>
        <taxon>Actinomycetota</taxon>
        <taxon>Actinomycetes</taxon>
        <taxon>Pseudonocardiales</taxon>
        <taxon>Pseudonocardiaceae</taxon>
        <taxon>Pseudonocardia</taxon>
    </lineage>
</organism>
<dbReference type="RefSeq" id="WP_084755815.1">
    <property type="nucleotide sequence ID" value="NZ_CALGVN010000025.1"/>
</dbReference>
<feature type="transmembrane region" description="Helical" evidence="1">
    <location>
        <begin position="37"/>
        <end position="57"/>
    </location>
</feature>
<proteinExistence type="predicted"/>
<evidence type="ECO:0000313" key="3">
    <source>
        <dbReference type="Proteomes" id="UP000184363"/>
    </source>
</evidence>
<dbReference type="AlphaFoldDB" id="A0A1M6ZFQ3"/>
<dbReference type="OrthoDB" id="3218196at2"/>
<reference evidence="2 3" key="1">
    <citation type="submission" date="2016-11" db="EMBL/GenBank/DDBJ databases">
        <authorList>
            <person name="Jaros S."/>
            <person name="Januszkiewicz K."/>
            <person name="Wedrychowicz H."/>
        </authorList>
    </citation>
    <scope>NUCLEOTIDE SEQUENCE [LARGE SCALE GENOMIC DNA]</scope>
    <source>
        <strain evidence="2 3">DSM 43832</strain>
    </source>
</reference>
<keyword evidence="1" id="KW-0812">Transmembrane</keyword>
<keyword evidence="1" id="KW-1133">Transmembrane helix</keyword>
<gene>
    <name evidence="2" type="ORF">SAMN05443637_123104</name>
</gene>
<protein>
    <recommendedName>
        <fullName evidence="4">Secreted protein</fullName>
    </recommendedName>
</protein>
<name>A0A1M6ZFQ3_PSETH</name>
<dbReference type="STRING" id="1848.SAMN05443637_123104"/>
<keyword evidence="3" id="KW-1185">Reference proteome</keyword>
<feature type="transmembrane region" description="Helical" evidence="1">
    <location>
        <begin position="237"/>
        <end position="255"/>
    </location>
</feature>
<evidence type="ECO:0000313" key="2">
    <source>
        <dbReference type="EMBL" id="SHL29312.1"/>
    </source>
</evidence>
<dbReference type="Proteomes" id="UP000184363">
    <property type="component" value="Unassembled WGS sequence"/>
</dbReference>
<evidence type="ECO:0000256" key="1">
    <source>
        <dbReference type="SAM" id="Phobius"/>
    </source>
</evidence>
<feature type="transmembrane region" description="Helical" evidence="1">
    <location>
        <begin position="205"/>
        <end position="225"/>
    </location>
</feature>
<keyword evidence="1" id="KW-0472">Membrane</keyword>
<accession>A0A1M6ZFQ3</accession>
<evidence type="ECO:0008006" key="4">
    <source>
        <dbReference type="Google" id="ProtNLM"/>
    </source>
</evidence>